<evidence type="ECO:0000256" key="1">
    <source>
        <dbReference type="SAM" id="Phobius"/>
    </source>
</evidence>
<dbReference type="PANTHER" id="PTHR37049:SF4">
    <property type="entry name" value="RHODANESE DOMAIN-CONTAINING PROTEIN"/>
    <property type="match status" value="1"/>
</dbReference>
<name>A0A146KHZ2_9EUKA</name>
<keyword evidence="1" id="KW-0472">Membrane</keyword>
<accession>A0A146KHZ2</accession>
<organism evidence="2">
    <name type="scientific">Trepomonas sp. PC1</name>
    <dbReference type="NCBI Taxonomy" id="1076344"/>
    <lineage>
        <taxon>Eukaryota</taxon>
        <taxon>Metamonada</taxon>
        <taxon>Diplomonadida</taxon>
        <taxon>Hexamitidae</taxon>
        <taxon>Hexamitinae</taxon>
        <taxon>Trepomonas</taxon>
    </lineage>
</organism>
<evidence type="ECO:0008006" key="3">
    <source>
        <dbReference type="Google" id="ProtNLM"/>
    </source>
</evidence>
<dbReference type="EMBL" id="GDID01001595">
    <property type="protein sequence ID" value="JAP95011.1"/>
    <property type="molecule type" value="Transcribed_RNA"/>
</dbReference>
<evidence type="ECO:0000313" key="2">
    <source>
        <dbReference type="EMBL" id="JAP95011.1"/>
    </source>
</evidence>
<protein>
    <recommendedName>
        <fullName evidence="3">Peptidase family S41 protein</fullName>
    </recommendedName>
</protein>
<dbReference type="PANTHER" id="PTHR37049">
    <property type="entry name" value="PEPTIDASE S41 FAMILY PROTEIN"/>
    <property type="match status" value="1"/>
</dbReference>
<dbReference type="SUPFAM" id="SSF52096">
    <property type="entry name" value="ClpP/crotonase"/>
    <property type="match status" value="1"/>
</dbReference>
<gene>
    <name evidence="2" type="ORF">TPC1_12125</name>
</gene>
<feature type="transmembrane region" description="Helical" evidence="1">
    <location>
        <begin position="665"/>
        <end position="688"/>
    </location>
</feature>
<dbReference type="InterPro" id="IPR029045">
    <property type="entry name" value="ClpP/crotonase-like_dom_sf"/>
</dbReference>
<dbReference type="AlphaFoldDB" id="A0A146KHZ2"/>
<dbReference type="InterPro" id="IPR052766">
    <property type="entry name" value="S41A_metabolite_peptidase"/>
</dbReference>
<feature type="non-terminal residue" evidence="2">
    <location>
        <position position="1"/>
    </location>
</feature>
<keyword evidence="1" id="KW-0812">Transmembrane</keyword>
<reference evidence="2" key="1">
    <citation type="submission" date="2015-07" db="EMBL/GenBank/DDBJ databases">
        <title>Adaptation to a free-living lifestyle via gene acquisitions in the diplomonad Trepomonas sp. PC1.</title>
        <authorList>
            <person name="Xu F."/>
            <person name="Jerlstrom-Hultqvist J."/>
            <person name="Kolisko M."/>
            <person name="Simpson A.G.B."/>
            <person name="Roger A.J."/>
            <person name="Svard S.G."/>
            <person name="Andersson J.O."/>
        </authorList>
    </citation>
    <scope>NUCLEOTIDE SEQUENCE</scope>
    <source>
        <strain evidence="2">PC1</strain>
    </source>
</reference>
<keyword evidence="1" id="KW-1133">Transmembrane helix</keyword>
<dbReference type="Gene3D" id="3.90.226.10">
    <property type="entry name" value="2-enoyl-CoA Hydratase, Chain A, domain 1"/>
    <property type="match status" value="1"/>
</dbReference>
<sequence>IVSSLTDVCDFKAKTTYSIQQIKNCFDTIPFDLDLSKKTLMTIKSIMRIYPFAQLANHTNTTRQFNIKAKDIKKEMEDLYSSLVENIFSSDYAFNDKLAALFRELYDAHTKWLLPMGYGQFTAVTGVMPMYDKEANKYVLVPVQDEQGSTLYKDLRAKNGIKDEFLSKPILKINDKEPTTYFEEQAIKLSFYEKNTQARYNEYITSSAFKRTLRTYSLFDLEDMQIETEDEKFVVKFEVYSNEAVSTEQIKYKNQRVAAVKEDIIENVRKLQAGDFEFNGENFKLFKEGSIFLLTVDSFAPSDVSKYVDEFQECMKILDKEDDGHLIVEVAQNGGGYITLGYRILSVLSPYTQPKWGNYNLVKNKVNQYFVANENDKKNIFATQERFNQKSGLIDPLATWFFEREYVKKLSNNDNNISDVFEETYSDKYSFDLAYDETPASVYERLINTTTPKWLKTADNTKITFVTDGTCGSTCACFTLRAFEAGAGLFLFLGGNPAKKETGSVASFAGGSVMSFDYLDQFDLSGYNITKFETSGSFSLAHEQVFSWNEPDLPLEYAVRTTHDKIDVHFNPTQGWYSKETIQSIVESVSEKIKQCYTFQHKVDKTCPKTTEHGIDGHVCIQSGKTTTFDKKCQLIACELGYQLIENKCDKVPEKYAVVNSSATLTAVGCSITVVATVLVAILVYFYVKNSIKEEQAEALLQAEIQV</sequence>
<proteinExistence type="predicted"/>